<reference evidence="3 4" key="1">
    <citation type="journal article" date="2021" name="Elife">
        <title>Chloroplast acquisition without the gene transfer in kleptoplastic sea slugs, Plakobranchus ocellatus.</title>
        <authorList>
            <person name="Maeda T."/>
            <person name="Takahashi S."/>
            <person name="Yoshida T."/>
            <person name="Shimamura S."/>
            <person name="Takaki Y."/>
            <person name="Nagai Y."/>
            <person name="Toyoda A."/>
            <person name="Suzuki Y."/>
            <person name="Arimoto A."/>
            <person name="Ishii H."/>
            <person name="Satoh N."/>
            <person name="Nishiyama T."/>
            <person name="Hasebe M."/>
            <person name="Maruyama T."/>
            <person name="Minagawa J."/>
            <person name="Obokata J."/>
            <person name="Shigenobu S."/>
        </authorList>
    </citation>
    <scope>NUCLEOTIDE SEQUENCE [LARGE SCALE GENOMIC DNA]</scope>
</reference>
<gene>
    <name evidence="3" type="ORF">ElyMa_004545200</name>
</gene>
<feature type="region of interest" description="Disordered" evidence="1">
    <location>
        <begin position="191"/>
        <end position="210"/>
    </location>
</feature>
<comment type="caution">
    <text evidence="3">The sequence shown here is derived from an EMBL/GenBank/DDBJ whole genome shotgun (WGS) entry which is preliminary data.</text>
</comment>
<dbReference type="InterPro" id="IPR004875">
    <property type="entry name" value="DDE_SF_endonuclease_dom"/>
</dbReference>
<dbReference type="Proteomes" id="UP000762676">
    <property type="component" value="Unassembled WGS sequence"/>
</dbReference>
<dbReference type="AlphaFoldDB" id="A0AAV4HPJ5"/>
<evidence type="ECO:0000256" key="1">
    <source>
        <dbReference type="SAM" id="MobiDB-lite"/>
    </source>
</evidence>
<dbReference type="GO" id="GO:0003677">
    <property type="term" value="F:DNA binding"/>
    <property type="evidence" value="ECO:0007669"/>
    <property type="project" value="TreeGrafter"/>
</dbReference>
<feature type="compositionally biased region" description="Polar residues" evidence="1">
    <location>
        <begin position="197"/>
        <end position="210"/>
    </location>
</feature>
<protein>
    <submittedName>
        <fullName evidence="3">Tigger transposable element-derived protein</fullName>
    </submittedName>
</protein>
<feature type="domain" description="DDE-1" evidence="2">
    <location>
        <begin position="28"/>
        <end position="123"/>
    </location>
</feature>
<evidence type="ECO:0000313" key="4">
    <source>
        <dbReference type="Proteomes" id="UP000762676"/>
    </source>
</evidence>
<dbReference type="GO" id="GO:0005634">
    <property type="term" value="C:nucleus"/>
    <property type="evidence" value="ECO:0007669"/>
    <property type="project" value="TreeGrafter"/>
</dbReference>
<dbReference type="PANTHER" id="PTHR19303">
    <property type="entry name" value="TRANSPOSON"/>
    <property type="match status" value="1"/>
</dbReference>
<dbReference type="EMBL" id="BMAT01009167">
    <property type="protein sequence ID" value="GFS00093.1"/>
    <property type="molecule type" value="Genomic_DNA"/>
</dbReference>
<dbReference type="Pfam" id="PF03184">
    <property type="entry name" value="DDE_1"/>
    <property type="match status" value="1"/>
</dbReference>
<accession>A0AAV4HPJ5</accession>
<keyword evidence="4" id="KW-1185">Reference proteome</keyword>
<dbReference type="PANTHER" id="PTHR19303:SF73">
    <property type="entry name" value="PROTEIN PDC2"/>
    <property type="match status" value="1"/>
</dbReference>
<evidence type="ECO:0000313" key="3">
    <source>
        <dbReference type="EMBL" id="GFS00093.1"/>
    </source>
</evidence>
<name>A0AAV4HPJ5_9GAST</name>
<evidence type="ECO:0000259" key="2">
    <source>
        <dbReference type="Pfam" id="PF03184"/>
    </source>
</evidence>
<proteinExistence type="predicted"/>
<organism evidence="3 4">
    <name type="scientific">Elysia marginata</name>
    <dbReference type="NCBI Taxonomy" id="1093978"/>
    <lineage>
        <taxon>Eukaryota</taxon>
        <taxon>Metazoa</taxon>
        <taxon>Spiralia</taxon>
        <taxon>Lophotrochozoa</taxon>
        <taxon>Mollusca</taxon>
        <taxon>Gastropoda</taxon>
        <taxon>Heterobranchia</taxon>
        <taxon>Euthyneura</taxon>
        <taxon>Panpulmonata</taxon>
        <taxon>Sacoglossa</taxon>
        <taxon>Placobranchoidea</taxon>
        <taxon>Plakobranchidae</taxon>
        <taxon>Elysia</taxon>
    </lineage>
</organism>
<sequence>MRVKDSSRQNMEKTKLARAEKNINKASEQQGRSVLVLVDSCTAHPVAKGFLSSRLEFLPPNTTAILQPCDQEIICNLKYHDRLNISELDADDTKSDTDIAQSITTLGAIYLMFNAWANVSQNTTIFHCFRNAGFMSNNSAAPDGRVPLLDNEESFPTPVNMTSDLFNEFIHIDNQEPVTGELDDQAIIRSVKENKDGQTASNQPQVRRGR</sequence>
<dbReference type="InterPro" id="IPR050863">
    <property type="entry name" value="CenT-Element_Derived"/>
</dbReference>